<evidence type="ECO:0000256" key="1">
    <source>
        <dbReference type="SAM" id="MobiDB-lite"/>
    </source>
</evidence>
<dbReference type="PANTHER" id="PTHR42081">
    <property type="entry name" value="ZINC FINGER PROTEIN DHHC DOMAIN CONTAINING PROTEIN"/>
    <property type="match status" value="1"/>
</dbReference>
<sequence>MTHDFKGAERKSLFYVQGEKLERAAAKTKVAEDEQMEEGQTSLAFEVLKGRKDAADFAEAMEEVNDVLDASQDLVLEKSDSLLLQPSLEARRDEDGYVEAPSEPFKDNESMDLIAAREQRKQIRKRLEELESRAENEGELSMKGTLHQPHENLPEDPSPTREDEAPLDDAQISKIPPDARWTKIYRRLVNPEALEIGKERFEVKYDFVIVLRLLTKKELSEVKKRIMKTTSGNDEDRDRDHDQDRNRYKYHQEDARKKDNTYQADTSSLSSIPHIPRATRRRSVGGPTGRTIFDDILPGSPYSSSLYQKYELYTINQDRGVLPPSPPTRNKHDEEEVEPPANLTRAFQHAIAVDSPDAKFDRQNSA</sequence>
<gene>
    <name evidence="3" type="ORF">DID88_008325</name>
</gene>
<name>A0A395J532_9HELO</name>
<comment type="caution">
    <text evidence="3">The sequence shown here is derived from an EMBL/GenBank/DDBJ whole genome shotgun (WGS) entry which is preliminary data.</text>
</comment>
<proteinExistence type="predicted"/>
<dbReference type="InterPro" id="IPR058348">
    <property type="entry name" value="DUF8035"/>
</dbReference>
<accession>A0A395J532</accession>
<feature type="domain" description="DUF8035" evidence="2">
    <location>
        <begin position="178"/>
        <end position="222"/>
    </location>
</feature>
<evidence type="ECO:0000313" key="3">
    <source>
        <dbReference type="EMBL" id="RAL67570.1"/>
    </source>
</evidence>
<dbReference type="Proteomes" id="UP000249056">
    <property type="component" value="Unassembled WGS sequence"/>
</dbReference>
<reference evidence="3 4" key="1">
    <citation type="submission" date="2018-06" db="EMBL/GenBank/DDBJ databases">
        <title>Genome Sequence of the Brown Rot Fungal Pathogen Monilinia fructigena.</title>
        <authorList>
            <person name="Landi L."/>
            <person name="De Miccolis Angelini R.M."/>
            <person name="Pollastro S."/>
            <person name="Abate D."/>
            <person name="Faretra F."/>
            <person name="Romanazzi G."/>
        </authorList>
    </citation>
    <scope>NUCLEOTIDE SEQUENCE [LARGE SCALE GENOMIC DNA]</scope>
    <source>
        <strain evidence="3 4">Mfrg269</strain>
    </source>
</reference>
<feature type="region of interest" description="Disordered" evidence="1">
    <location>
        <begin position="125"/>
        <end position="174"/>
    </location>
</feature>
<dbReference type="Pfam" id="PF26118">
    <property type="entry name" value="DUF8035"/>
    <property type="match status" value="1"/>
</dbReference>
<feature type="compositionally biased region" description="Basic and acidic residues" evidence="1">
    <location>
        <begin position="125"/>
        <end position="136"/>
    </location>
</feature>
<evidence type="ECO:0000313" key="4">
    <source>
        <dbReference type="Proteomes" id="UP000249056"/>
    </source>
</evidence>
<feature type="compositionally biased region" description="Basic and acidic residues" evidence="1">
    <location>
        <begin position="234"/>
        <end position="260"/>
    </location>
</feature>
<evidence type="ECO:0000259" key="2">
    <source>
        <dbReference type="Pfam" id="PF26118"/>
    </source>
</evidence>
<dbReference type="PANTHER" id="PTHR42081:SF2">
    <property type="entry name" value="NIPPED-B-LIKE PROTEIN B"/>
    <property type="match status" value="1"/>
</dbReference>
<dbReference type="EMBL" id="QKRW01000003">
    <property type="protein sequence ID" value="RAL67570.1"/>
    <property type="molecule type" value="Genomic_DNA"/>
</dbReference>
<dbReference type="OrthoDB" id="3565265at2759"/>
<keyword evidence="4" id="KW-1185">Reference proteome</keyword>
<feature type="region of interest" description="Disordered" evidence="1">
    <location>
        <begin position="318"/>
        <end position="344"/>
    </location>
</feature>
<feature type="region of interest" description="Disordered" evidence="1">
    <location>
        <begin position="230"/>
        <end position="269"/>
    </location>
</feature>
<feature type="compositionally biased region" description="Basic and acidic residues" evidence="1">
    <location>
        <begin position="148"/>
        <end position="164"/>
    </location>
</feature>
<protein>
    <recommendedName>
        <fullName evidence="2">DUF8035 domain-containing protein</fullName>
    </recommendedName>
</protein>
<dbReference type="AlphaFoldDB" id="A0A395J532"/>
<organism evidence="3 4">
    <name type="scientific">Monilinia fructigena</name>
    <dbReference type="NCBI Taxonomy" id="38457"/>
    <lineage>
        <taxon>Eukaryota</taxon>
        <taxon>Fungi</taxon>
        <taxon>Dikarya</taxon>
        <taxon>Ascomycota</taxon>
        <taxon>Pezizomycotina</taxon>
        <taxon>Leotiomycetes</taxon>
        <taxon>Helotiales</taxon>
        <taxon>Sclerotiniaceae</taxon>
        <taxon>Monilinia</taxon>
    </lineage>
</organism>